<organism evidence="1 2">
    <name type="scientific">Scleroderma citrinum Foug A</name>
    <dbReference type="NCBI Taxonomy" id="1036808"/>
    <lineage>
        <taxon>Eukaryota</taxon>
        <taxon>Fungi</taxon>
        <taxon>Dikarya</taxon>
        <taxon>Basidiomycota</taxon>
        <taxon>Agaricomycotina</taxon>
        <taxon>Agaricomycetes</taxon>
        <taxon>Agaricomycetidae</taxon>
        <taxon>Boletales</taxon>
        <taxon>Sclerodermatineae</taxon>
        <taxon>Sclerodermataceae</taxon>
        <taxon>Scleroderma</taxon>
    </lineage>
</organism>
<dbReference type="HOGENOM" id="CLU_2543913_0_0_1"/>
<keyword evidence="2" id="KW-1185">Reference proteome</keyword>
<dbReference type="InParanoid" id="A0A0C3DIK4"/>
<dbReference type="AlphaFoldDB" id="A0A0C3DIK4"/>
<gene>
    <name evidence="1" type="ORF">SCLCIDRAFT_274985</name>
</gene>
<sequence>MQPLPSPRTLTGALQSFLAHLAKISAFLGETSRVFSEALQAALPYIAILSALLSMALVCRECTRLPCLQHYFWRSLMARWMCP</sequence>
<name>A0A0C3DIK4_9AGAM</name>
<reference evidence="1 2" key="1">
    <citation type="submission" date="2014-04" db="EMBL/GenBank/DDBJ databases">
        <authorList>
            <consortium name="DOE Joint Genome Institute"/>
            <person name="Kuo A."/>
            <person name="Kohler A."/>
            <person name="Nagy L.G."/>
            <person name="Floudas D."/>
            <person name="Copeland A."/>
            <person name="Barry K.W."/>
            <person name="Cichocki N."/>
            <person name="Veneault-Fourrey C."/>
            <person name="LaButti K."/>
            <person name="Lindquist E.A."/>
            <person name="Lipzen A."/>
            <person name="Lundell T."/>
            <person name="Morin E."/>
            <person name="Murat C."/>
            <person name="Sun H."/>
            <person name="Tunlid A."/>
            <person name="Henrissat B."/>
            <person name="Grigoriev I.V."/>
            <person name="Hibbett D.S."/>
            <person name="Martin F."/>
            <person name="Nordberg H.P."/>
            <person name="Cantor M.N."/>
            <person name="Hua S.X."/>
        </authorList>
    </citation>
    <scope>NUCLEOTIDE SEQUENCE [LARGE SCALE GENOMIC DNA]</scope>
    <source>
        <strain evidence="1 2">Foug A</strain>
    </source>
</reference>
<evidence type="ECO:0000313" key="1">
    <source>
        <dbReference type="EMBL" id="KIM55901.1"/>
    </source>
</evidence>
<evidence type="ECO:0000313" key="2">
    <source>
        <dbReference type="Proteomes" id="UP000053989"/>
    </source>
</evidence>
<dbReference type="EMBL" id="KN822125">
    <property type="protein sequence ID" value="KIM55901.1"/>
    <property type="molecule type" value="Genomic_DNA"/>
</dbReference>
<dbReference type="Proteomes" id="UP000053989">
    <property type="component" value="Unassembled WGS sequence"/>
</dbReference>
<accession>A0A0C3DIK4</accession>
<protein>
    <submittedName>
        <fullName evidence="1">Uncharacterized protein</fullName>
    </submittedName>
</protein>
<reference evidence="2" key="2">
    <citation type="submission" date="2015-01" db="EMBL/GenBank/DDBJ databases">
        <title>Evolutionary Origins and Diversification of the Mycorrhizal Mutualists.</title>
        <authorList>
            <consortium name="DOE Joint Genome Institute"/>
            <consortium name="Mycorrhizal Genomics Consortium"/>
            <person name="Kohler A."/>
            <person name="Kuo A."/>
            <person name="Nagy L.G."/>
            <person name="Floudas D."/>
            <person name="Copeland A."/>
            <person name="Barry K.W."/>
            <person name="Cichocki N."/>
            <person name="Veneault-Fourrey C."/>
            <person name="LaButti K."/>
            <person name="Lindquist E.A."/>
            <person name="Lipzen A."/>
            <person name="Lundell T."/>
            <person name="Morin E."/>
            <person name="Murat C."/>
            <person name="Riley R."/>
            <person name="Ohm R."/>
            <person name="Sun H."/>
            <person name="Tunlid A."/>
            <person name="Henrissat B."/>
            <person name="Grigoriev I.V."/>
            <person name="Hibbett D.S."/>
            <person name="Martin F."/>
        </authorList>
    </citation>
    <scope>NUCLEOTIDE SEQUENCE [LARGE SCALE GENOMIC DNA]</scope>
    <source>
        <strain evidence="2">Foug A</strain>
    </source>
</reference>
<proteinExistence type="predicted"/>